<sequence>MPRQLLFGALLVSSLCGGAALAETTVVDVISPARCTPAGGRLTRCAIPTQTLSGTDFMTAVPMRTVVQRTLSGNCSTQYPLEVMLTPTGGSATRYTFLSSSSVVLRGLDRQLLTSIELKDSSTWTSIASFVDTCRVSLKIDWNQVDVDSTPQAQTLIQDLQADLATKMLQRDNLEALLDFSTAYNFMGELSNRFYAELTTETMMDLRAKSMDSSDVLLKVAITCEQPAGTPPELLLTDADRELLNQLFFNLGTLGGPGDYTKPDGSLKTVRDFLGDEAKVVIDKLAGRSTPAARAQYQAQYQAAALAVVAAQQKLDLARVQLAPWLTP</sequence>
<evidence type="ECO:0000313" key="2">
    <source>
        <dbReference type="EMBL" id="QSQ10974.1"/>
    </source>
</evidence>
<accession>A0ABX7MXP9</accession>
<feature type="chain" id="PRO_5047231264" description="Lipoprotein" evidence="1">
    <location>
        <begin position="23"/>
        <end position="328"/>
    </location>
</feature>
<proteinExistence type="predicted"/>
<dbReference type="RefSeq" id="WP_206712734.1">
    <property type="nucleotide sequence ID" value="NZ_CP071091.1"/>
</dbReference>
<dbReference type="EMBL" id="CP071091">
    <property type="protein sequence ID" value="QSQ10974.1"/>
    <property type="molecule type" value="Genomic_DNA"/>
</dbReference>
<protein>
    <recommendedName>
        <fullName evidence="4">Lipoprotein</fullName>
    </recommendedName>
</protein>
<dbReference type="Proteomes" id="UP000663090">
    <property type="component" value="Chromosome"/>
</dbReference>
<feature type="signal peptide" evidence="1">
    <location>
        <begin position="1"/>
        <end position="22"/>
    </location>
</feature>
<evidence type="ECO:0000256" key="1">
    <source>
        <dbReference type="SAM" id="SignalP"/>
    </source>
</evidence>
<name>A0ABX7MXP9_9BACT</name>
<keyword evidence="1" id="KW-0732">Signal</keyword>
<keyword evidence="3" id="KW-1185">Reference proteome</keyword>
<evidence type="ECO:0008006" key="4">
    <source>
        <dbReference type="Google" id="ProtNLM"/>
    </source>
</evidence>
<organism evidence="2 3">
    <name type="scientific">Myxococcus landrumensis</name>
    <dbReference type="NCBI Taxonomy" id="2813577"/>
    <lineage>
        <taxon>Bacteria</taxon>
        <taxon>Pseudomonadati</taxon>
        <taxon>Myxococcota</taxon>
        <taxon>Myxococcia</taxon>
        <taxon>Myxococcales</taxon>
        <taxon>Cystobacterineae</taxon>
        <taxon>Myxococcaceae</taxon>
        <taxon>Myxococcus</taxon>
    </lineage>
</organism>
<reference evidence="2 3" key="1">
    <citation type="submission" date="2021-02" db="EMBL/GenBank/DDBJ databases">
        <title>De Novo genome assembly of isolated myxobacteria.</title>
        <authorList>
            <person name="Stevens D.C."/>
        </authorList>
    </citation>
    <scope>NUCLEOTIDE SEQUENCE [LARGE SCALE GENOMIC DNA]</scope>
    <source>
        <strain evidence="2 3">SCHIC003</strain>
    </source>
</reference>
<evidence type="ECO:0000313" key="3">
    <source>
        <dbReference type="Proteomes" id="UP000663090"/>
    </source>
</evidence>
<gene>
    <name evidence="2" type="ORF">JY572_21365</name>
</gene>